<dbReference type="EMBL" id="AWGA01000064">
    <property type="protein sequence ID" value="TEA26864.1"/>
    <property type="molecule type" value="Genomic_DNA"/>
</dbReference>
<dbReference type="InterPro" id="IPR022471">
    <property type="entry name" value="Cys_desulphurase_CdsA"/>
</dbReference>
<dbReference type="Gene3D" id="3.90.1150.10">
    <property type="entry name" value="Aspartate Aminotransferase, domain 1"/>
    <property type="match status" value="1"/>
</dbReference>
<evidence type="ECO:0000256" key="4">
    <source>
        <dbReference type="ARBA" id="ARBA00012239"/>
    </source>
</evidence>
<dbReference type="PIRSF" id="PIRSF005572">
    <property type="entry name" value="NifS"/>
    <property type="match status" value="1"/>
</dbReference>
<dbReference type="Gene3D" id="3.40.640.10">
    <property type="entry name" value="Type I PLP-dependent aspartate aminotransferase-like (Major domain)"/>
    <property type="match status" value="1"/>
</dbReference>
<comment type="function">
    <text evidence="2">Catalyzes the removal of elemental sulfur and selenium atoms from L-cysteine, L-cystine, L-selenocysteine, and L-selenocystine to produce L-alanine.</text>
</comment>
<dbReference type="InterPro" id="IPR010970">
    <property type="entry name" value="Cys_dSase_SufS"/>
</dbReference>
<keyword evidence="12" id="KW-1185">Reference proteome</keyword>
<dbReference type="Proteomes" id="UP000506160">
    <property type="component" value="Unassembled WGS sequence"/>
</dbReference>
<keyword evidence="6 11" id="KW-0808">Transferase</keyword>
<dbReference type="RefSeq" id="WP_105291847.1">
    <property type="nucleotide sequence ID" value="NZ_AWGA01000064.1"/>
</dbReference>
<evidence type="ECO:0000256" key="1">
    <source>
        <dbReference type="ARBA" id="ARBA00001933"/>
    </source>
</evidence>
<dbReference type="Pfam" id="PF00266">
    <property type="entry name" value="Aminotran_5"/>
    <property type="match status" value="1"/>
</dbReference>
<accession>A0AB94IBT2</accession>
<name>A0AB94IBT2_9GAMM</name>
<evidence type="ECO:0000256" key="7">
    <source>
        <dbReference type="ARBA" id="ARBA00022898"/>
    </source>
</evidence>
<evidence type="ECO:0000256" key="6">
    <source>
        <dbReference type="ARBA" id="ARBA00022679"/>
    </source>
</evidence>
<dbReference type="EC" id="2.8.1.7" evidence="4"/>
<gene>
    <name evidence="11" type="primary">csdA</name>
    <name evidence="11" type="ORF">O970_06630</name>
</gene>
<evidence type="ECO:0000256" key="5">
    <source>
        <dbReference type="ARBA" id="ARBA00021850"/>
    </source>
</evidence>
<dbReference type="PANTHER" id="PTHR43586">
    <property type="entry name" value="CYSTEINE DESULFURASE"/>
    <property type="match status" value="1"/>
</dbReference>
<dbReference type="GO" id="GO:0016226">
    <property type="term" value="P:iron-sulfur cluster assembly"/>
    <property type="evidence" value="ECO:0007669"/>
    <property type="project" value="InterPro"/>
</dbReference>
<sequence>MMMFDAIRFRDDFPALSTGQVYLDSAATALKPQPMITATSDYYRQDTANAYRSLYQQAQRTTQQIETTRQRVAELIHATSPQQIIWTKGATESVNLVAQSYARYTLKAGDEIIVSELEHHSNLIPWLIVAEQTGAKVIKWALNDNHQLDIAGLKQCISDKTQIVAVTQMSNVTGYQPDLAEIVKIVHANKAVIVVDGAQGILHSPIDVASLDIDFYLFSAHKLYGPTGLGALYVKADKLSQLAVWHGGGKMLKTASFSGFEPQLAPEKFEAGTPNIAAIIGFGATLNWLKQWDRLAAEAYTLSLAQQAEQDLQSISGFISYRATTSPILSFNIEHIHHSDMAVLLAEQKVAVRTGELCAQPLMRRLNCSGVIRAAFAPYNNQQDVLRLVNAVHTALDILR</sequence>
<dbReference type="InterPro" id="IPR015422">
    <property type="entry name" value="PyrdxlP-dep_Trfase_small"/>
</dbReference>
<reference evidence="11 12" key="1">
    <citation type="journal article" date="2014" name="Appl. Environ. Microbiol.">
        <title>Genomic features of a bumble bee symbiont reflect its host environment.</title>
        <authorList>
            <person name="Martinson V.G."/>
            <person name="Magoc T."/>
            <person name="Koch H."/>
            <person name="Salzberg S.L."/>
            <person name="Moran N.A."/>
        </authorList>
    </citation>
    <scope>NUCLEOTIDE SEQUENCE [LARGE SCALE GENOMIC DNA]</scope>
    <source>
        <strain evidence="11 12">Bimp</strain>
    </source>
</reference>
<dbReference type="GO" id="GO:0006534">
    <property type="term" value="P:cysteine metabolic process"/>
    <property type="evidence" value="ECO:0007669"/>
    <property type="project" value="InterPro"/>
</dbReference>
<dbReference type="PANTHER" id="PTHR43586:SF8">
    <property type="entry name" value="CYSTEINE DESULFURASE 1, CHLOROPLASTIC"/>
    <property type="match status" value="1"/>
</dbReference>
<comment type="cofactor">
    <cofactor evidence="1 9">
        <name>pyridoxal 5'-phosphate</name>
        <dbReference type="ChEBI" id="CHEBI:597326"/>
    </cofactor>
</comment>
<dbReference type="GO" id="GO:0031071">
    <property type="term" value="F:cysteine desulfurase activity"/>
    <property type="evidence" value="ECO:0007669"/>
    <property type="project" value="UniProtKB-EC"/>
</dbReference>
<evidence type="ECO:0000313" key="11">
    <source>
        <dbReference type="EMBL" id="TEA26864.1"/>
    </source>
</evidence>
<protein>
    <recommendedName>
        <fullName evidence="5">Probable cysteine desulfurase</fullName>
        <ecNumber evidence="4">2.8.1.7</ecNumber>
    </recommendedName>
</protein>
<dbReference type="InterPro" id="IPR015421">
    <property type="entry name" value="PyrdxlP-dep_Trfase_major"/>
</dbReference>
<dbReference type="NCBIfam" id="TIGR03392">
    <property type="entry name" value="FeS_syn_CsdA"/>
    <property type="match status" value="1"/>
</dbReference>
<comment type="similarity">
    <text evidence="3">Belongs to the class-V pyridoxal-phosphate-dependent aminotransferase family. Csd subfamily.</text>
</comment>
<evidence type="ECO:0000256" key="8">
    <source>
        <dbReference type="ARBA" id="ARBA00050776"/>
    </source>
</evidence>
<evidence type="ECO:0000256" key="2">
    <source>
        <dbReference type="ARBA" id="ARBA00002824"/>
    </source>
</evidence>
<dbReference type="AlphaFoldDB" id="A0AB94IBT2"/>
<dbReference type="CDD" id="cd06453">
    <property type="entry name" value="SufS_like"/>
    <property type="match status" value="1"/>
</dbReference>
<dbReference type="InterPro" id="IPR016454">
    <property type="entry name" value="Cysteine_dSase"/>
</dbReference>
<keyword evidence="7" id="KW-0663">Pyridoxal phosphate</keyword>
<evidence type="ECO:0000259" key="10">
    <source>
        <dbReference type="Pfam" id="PF00266"/>
    </source>
</evidence>
<evidence type="ECO:0000313" key="12">
    <source>
        <dbReference type="Proteomes" id="UP000506160"/>
    </source>
</evidence>
<comment type="caution">
    <text evidence="11">The sequence shown here is derived from an EMBL/GenBank/DDBJ whole genome shotgun (WGS) entry which is preliminary data.</text>
</comment>
<evidence type="ECO:0000256" key="3">
    <source>
        <dbReference type="ARBA" id="ARBA00010447"/>
    </source>
</evidence>
<feature type="domain" description="Aminotransferase class V" evidence="10">
    <location>
        <begin position="21"/>
        <end position="388"/>
    </location>
</feature>
<dbReference type="PROSITE" id="PS00595">
    <property type="entry name" value="AA_TRANSFER_CLASS_5"/>
    <property type="match status" value="1"/>
</dbReference>
<dbReference type="GO" id="GO:0030170">
    <property type="term" value="F:pyridoxal phosphate binding"/>
    <property type="evidence" value="ECO:0007669"/>
    <property type="project" value="InterPro"/>
</dbReference>
<dbReference type="InterPro" id="IPR020578">
    <property type="entry name" value="Aminotrans_V_PyrdxlP_BS"/>
</dbReference>
<dbReference type="SUPFAM" id="SSF53383">
    <property type="entry name" value="PLP-dependent transferases"/>
    <property type="match status" value="1"/>
</dbReference>
<comment type="catalytic activity">
    <reaction evidence="8">
        <text>(sulfur carrier)-H + L-cysteine = (sulfur carrier)-SH + L-alanine</text>
        <dbReference type="Rhea" id="RHEA:43892"/>
        <dbReference type="Rhea" id="RHEA-COMP:14737"/>
        <dbReference type="Rhea" id="RHEA-COMP:14739"/>
        <dbReference type="ChEBI" id="CHEBI:29917"/>
        <dbReference type="ChEBI" id="CHEBI:35235"/>
        <dbReference type="ChEBI" id="CHEBI:57972"/>
        <dbReference type="ChEBI" id="CHEBI:64428"/>
        <dbReference type="EC" id="2.8.1.7"/>
    </reaction>
</comment>
<dbReference type="InterPro" id="IPR000192">
    <property type="entry name" value="Aminotrans_V_dom"/>
</dbReference>
<organism evidence="11 12">
    <name type="scientific">Candidatus Schmidhempelia bombi str. Bimp</name>
    <dbReference type="NCBI Taxonomy" id="1387197"/>
    <lineage>
        <taxon>Bacteria</taxon>
        <taxon>Pseudomonadati</taxon>
        <taxon>Pseudomonadota</taxon>
        <taxon>Gammaproteobacteria</taxon>
        <taxon>Orbales</taxon>
        <taxon>Orbaceae</taxon>
        <taxon>Candidatus Schmidhempelia</taxon>
    </lineage>
</organism>
<proteinExistence type="inferred from homology"/>
<dbReference type="InterPro" id="IPR015424">
    <property type="entry name" value="PyrdxlP-dep_Trfase"/>
</dbReference>
<evidence type="ECO:0000256" key="9">
    <source>
        <dbReference type="RuleBase" id="RU004504"/>
    </source>
</evidence>